<dbReference type="Gene3D" id="2.40.10.10">
    <property type="entry name" value="Trypsin-like serine proteases"/>
    <property type="match status" value="2"/>
</dbReference>
<keyword evidence="12" id="KW-1185">Reference proteome</keyword>
<sequence length="178" mass="19568">MGNKTVLSTNKLGQQIIVLLLFLSRFVFLRCGLAPLNNRIVGGEAAPPGSWPWQVSLHTFAHICGGSLINDQWVLTAAHCPHQHLKNSESNPNEVSRTVTRIIIHPEYNKPLYNNDIALLKMSEPVAFSNYISPVCLAAFNSTFNIGEDTWVTGWGNIGYDGSQLEIPLGPSNTKLVT</sequence>
<organism evidence="11 12">
    <name type="scientific">Cyprinodon variegatus</name>
    <name type="common">Sheepshead minnow</name>
    <dbReference type="NCBI Taxonomy" id="28743"/>
    <lineage>
        <taxon>Eukaryota</taxon>
        <taxon>Metazoa</taxon>
        <taxon>Chordata</taxon>
        <taxon>Craniata</taxon>
        <taxon>Vertebrata</taxon>
        <taxon>Euteleostomi</taxon>
        <taxon>Actinopterygii</taxon>
        <taxon>Neopterygii</taxon>
        <taxon>Teleostei</taxon>
        <taxon>Neoteleostei</taxon>
        <taxon>Acanthomorphata</taxon>
        <taxon>Ovalentaria</taxon>
        <taxon>Atherinomorphae</taxon>
        <taxon>Cyprinodontiformes</taxon>
        <taxon>Cyprinodontidae</taxon>
        <taxon>Cyprinodon</taxon>
    </lineage>
</organism>
<dbReference type="PANTHER" id="PTHR24252">
    <property type="entry name" value="ACROSIN-RELATED"/>
    <property type="match status" value="1"/>
</dbReference>
<keyword evidence="9" id="KW-0812">Transmembrane</keyword>
<proteinExistence type="predicted"/>
<evidence type="ECO:0000256" key="6">
    <source>
        <dbReference type="ARBA" id="ARBA00022825"/>
    </source>
</evidence>
<dbReference type="Ensembl" id="ENSCVAT00000026327.1">
    <property type="protein sequence ID" value="ENSCVAP00000017613.1"/>
    <property type="gene ID" value="ENSCVAG00000020750.1"/>
</dbReference>
<keyword evidence="3" id="KW-0645">Protease</keyword>
<keyword evidence="9" id="KW-1133">Transmembrane helix</keyword>
<dbReference type="CDD" id="cd00190">
    <property type="entry name" value="Tryp_SPc"/>
    <property type="match status" value="1"/>
</dbReference>
<dbReference type="Proteomes" id="UP000265020">
    <property type="component" value="Unassembled WGS sequence"/>
</dbReference>
<dbReference type="GO" id="GO:0007586">
    <property type="term" value="P:digestion"/>
    <property type="evidence" value="ECO:0007669"/>
    <property type="project" value="UniProtKB-KW"/>
</dbReference>
<evidence type="ECO:0000256" key="9">
    <source>
        <dbReference type="SAM" id="Phobius"/>
    </source>
</evidence>
<dbReference type="GO" id="GO:0005576">
    <property type="term" value="C:extracellular region"/>
    <property type="evidence" value="ECO:0007669"/>
    <property type="project" value="UniProtKB-SubCell"/>
</dbReference>
<reference evidence="11" key="2">
    <citation type="submission" date="2025-09" db="UniProtKB">
        <authorList>
            <consortium name="Ensembl"/>
        </authorList>
    </citation>
    <scope>IDENTIFICATION</scope>
</reference>
<reference evidence="11" key="1">
    <citation type="submission" date="2025-08" db="UniProtKB">
        <authorList>
            <consortium name="Ensembl"/>
        </authorList>
    </citation>
    <scope>IDENTIFICATION</scope>
</reference>
<dbReference type="GO" id="GO:0006508">
    <property type="term" value="P:proteolysis"/>
    <property type="evidence" value="ECO:0007669"/>
    <property type="project" value="UniProtKB-KW"/>
</dbReference>
<dbReference type="InterPro" id="IPR009003">
    <property type="entry name" value="Peptidase_S1_PA"/>
</dbReference>
<dbReference type="GO" id="GO:0004252">
    <property type="term" value="F:serine-type endopeptidase activity"/>
    <property type="evidence" value="ECO:0007669"/>
    <property type="project" value="UniProtKB-EC"/>
</dbReference>
<keyword evidence="9" id="KW-0472">Membrane</keyword>
<keyword evidence="2" id="KW-0964">Secreted</keyword>
<evidence type="ECO:0000313" key="11">
    <source>
        <dbReference type="Ensembl" id="ENSCVAP00000017613.1"/>
    </source>
</evidence>
<keyword evidence="6" id="KW-0720">Serine protease</keyword>
<dbReference type="InterPro" id="IPR018114">
    <property type="entry name" value="TRYPSIN_HIS"/>
</dbReference>
<evidence type="ECO:0000256" key="4">
    <source>
        <dbReference type="ARBA" id="ARBA00022757"/>
    </source>
</evidence>
<feature type="transmembrane region" description="Helical" evidence="9">
    <location>
        <begin position="12"/>
        <end position="29"/>
    </location>
</feature>
<keyword evidence="5" id="KW-0378">Hydrolase</keyword>
<dbReference type="PROSITE" id="PS50240">
    <property type="entry name" value="TRYPSIN_DOM"/>
    <property type="match status" value="1"/>
</dbReference>
<protein>
    <recommendedName>
        <fullName evidence="8">chymotrypsin</fullName>
        <ecNumber evidence="8">3.4.21.1</ecNumber>
    </recommendedName>
</protein>
<dbReference type="SMART" id="SM00020">
    <property type="entry name" value="Tryp_SPc"/>
    <property type="match status" value="1"/>
</dbReference>
<dbReference type="AlphaFoldDB" id="A0A3Q2DF58"/>
<evidence type="ECO:0000256" key="7">
    <source>
        <dbReference type="ARBA" id="ARBA00023157"/>
    </source>
</evidence>
<evidence type="ECO:0000256" key="8">
    <source>
        <dbReference type="ARBA" id="ARBA00044036"/>
    </source>
</evidence>
<dbReference type="InterPro" id="IPR043504">
    <property type="entry name" value="Peptidase_S1_PA_chymotrypsin"/>
</dbReference>
<dbReference type="InterPro" id="IPR001254">
    <property type="entry name" value="Trypsin_dom"/>
</dbReference>
<evidence type="ECO:0000259" key="10">
    <source>
        <dbReference type="PROSITE" id="PS50240"/>
    </source>
</evidence>
<dbReference type="FunFam" id="2.40.10.10:FF:000181">
    <property type="entry name" value="Chymotrypsinogen A"/>
    <property type="match status" value="1"/>
</dbReference>
<keyword evidence="4" id="KW-0222">Digestion</keyword>
<evidence type="ECO:0000256" key="1">
    <source>
        <dbReference type="ARBA" id="ARBA00004239"/>
    </source>
</evidence>
<dbReference type="Pfam" id="PF00089">
    <property type="entry name" value="Trypsin"/>
    <property type="match status" value="1"/>
</dbReference>
<evidence type="ECO:0000313" key="12">
    <source>
        <dbReference type="Proteomes" id="UP000265020"/>
    </source>
</evidence>
<dbReference type="PANTHER" id="PTHR24252:SF7">
    <property type="entry name" value="HYALIN"/>
    <property type="match status" value="1"/>
</dbReference>
<accession>A0A3Q2DF58</accession>
<evidence type="ECO:0000256" key="5">
    <source>
        <dbReference type="ARBA" id="ARBA00022801"/>
    </source>
</evidence>
<evidence type="ECO:0000256" key="2">
    <source>
        <dbReference type="ARBA" id="ARBA00022525"/>
    </source>
</evidence>
<dbReference type="GeneTree" id="ENSGT00940000163160"/>
<dbReference type="PROSITE" id="PS00134">
    <property type="entry name" value="TRYPSIN_HIS"/>
    <property type="match status" value="1"/>
</dbReference>
<evidence type="ECO:0000256" key="3">
    <source>
        <dbReference type="ARBA" id="ARBA00022670"/>
    </source>
</evidence>
<dbReference type="InterPro" id="IPR001314">
    <property type="entry name" value="Peptidase_S1A"/>
</dbReference>
<dbReference type="PRINTS" id="PR00722">
    <property type="entry name" value="CHYMOTRYPSIN"/>
</dbReference>
<feature type="domain" description="Peptidase S1" evidence="10">
    <location>
        <begin position="40"/>
        <end position="178"/>
    </location>
</feature>
<keyword evidence="7" id="KW-1015">Disulfide bond</keyword>
<dbReference type="EC" id="3.4.21.1" evidence="8"/>
<dbReference type="SUPFAM" id="SSF50494">
    <property type="entry name" value="Trypsin-like serine proteases"/>
    <property type="match status" value="1"/>
</dbReference>
<comment type="subcellular location">
    <subcellularLocation>
        <location evidence="1">Secreted</location>
        <location evidence="1">Extracellular space</location>
    </subcellularLocation>
</comment>
<name>A0A3Q2DF58_CYPVA</name>